<evidence type="ECO:0000256" key="5">
    <source>
        <dbReference type="ARBA" id="ARBA00022692"/>
    </source>
</evidence>
<dbReference type="CDD" id="cd23081">
    <property type="entry name" value="cpPDZ_EcRseP-like"/>
    <property type="match status" value="1"/>
</dbReference>
<dbReference type="OrthoDB" id="9782003at2"/>
<dbReference type="PROSITE" id="PS50106">
    <property type="entry name" value="PDZ"/>
    <property type="match status" value="1"/>
</dbReference>
<dbReference type="NCBIfam" id="TIGR00054">
    <property type="entry name" value="RIP metalloprotease RseP"/>
    <property type="match status" value="1"/>
</dbReference>
<feature type="transmembrane region" description="Helical" evidence="11">
    <location>
        <begin position="375"/>
        <end position="398"/>
    </location>
</feature>
<proteinExistence type="inferred from homology"/>
<evidence type="ECO:0000259" key="12">
    <source>
        <dbReference type="PROSITE" id="PS50106"/>
    </source>
</evidence>
<protein>
    <recommendedName>
        <fullName evidence="11">Zinc metalloprotease</fullName>
        <ecNumber evidence="11">3.4.24.-</ecNumber>
    </recommendedName>
</protein>
<evidence type="ECO:0000256" key="8">
    <source>
        <dbReference type="ARBA" id="ARBA00022989"/>
    </source>
</evidence>
<evidence type="ECO:0000256" key="7">
    <source>
        <dbReference type="ARBA" id="ARBA00022833"/>
    </source>
</evidence>
<dbReference type="PANTHER" id="PTHR42837">
    <property type="entry name" value="REGULATOR OF SIGMA-E PROTEASE RSEP"/>
    <property type="match status" value="1"/>
</dbReference>
<keyword evidence="14" id="KW-1185">Reference proteome</keyword>
<comment type="caution">
    <text evidence="13">The sequence shown here is derived from an EMBL/GenBank/DDBJ whole genome shotgun (WGS) entry which is preliminary data.</text>
</comment>
<gene>
    <name evidence="13" type="ORF">CLV74_101453</name>
</gene>
<dbReference type="Gene3D" id="2.30.42.10">
    <property type="match status" value="2"/>
</dbReference>
<dbReference type="Pfam" id="PF17820">
    <property type="entry name" value="PDZ_6"/>
    <property type="match status" value="1"/>
</dbReference>
<dbReference type="GO" id="GO:0046872">
    <property type="term" value="F:metal ion binding"/>
    <property type="evidence" value="ECO:0007669"/>
    <property type="project" value="UniProtKB-KW"/>
</dbReference>
<dbReference type="InterPro" id="IPR004387">
    <property type="entry name" value="Pept_M50_Zn"/>
</dbReference>
<dbReference type="GO" id="GO:0016020">
    <property type="term" value="C:membrane"/>
    <property type="evidence" value="ECO:0007669"/>
    <property type="project" value="UniProtKB-SubCell"/>
</dbReference>
<comment type="subcellular location">
    <subcellularLocation>
        <location evidence="2">Membrane</location>
        <topology evidence="2">Multi-pass membrane protein</topology>
    </subcellularLocation>
</comment>
<keyword evidence="8 11" id="KW-1133">Transmembrane helix</keyword>
<dbReference type="CDD" id="cd06163">
    <property type="entry name" value="S2P-M50_PDZ_RseP-like"/>
    <property type="match status" value="1"/>
</dbReference>
<evidence type="ECO:0000313" key="14">
    <source>
        <dbReference type="Proteomes" id="UP000238392"/>
    </source>
</evidence>
<accession>A0A2T0X5V7</accession>
<feature type="domain" description="PDZ" evidence="12">
    <location>
        <begin position="220"/>
        <end position="262"/>
    </location>
</feature>
<evidence type="ECO:0000256" key="9">
    <source>
        <dbReference type="ARBA" id="ARBA00023049"/>
    </source>
</evidence>
<sequence length="446" mass="47254">MDILALAPQLGSLLYTVASFILALVVIVAVHEYGHYIVGRWSGIKAEVFSLGFGPVLASRVDKHGTRWQIAALPLGGYVKFLGDADAASAGKDEAAIDALSESDRRHTMHGAPLWARFLTVLAGPVFNFVLSIAIFSTVIFWEGQPKAPLTVDQMQELPNPAITLREGDAILAVGGQPITDLASLSKVKQELPAAALVDYDVMRDGQEITVQGPHPFLPLVSQVSPRSAAYEAGLRPGDVFTQINGAPAYTFQQLVDAVEGSNGAPVALKVWRDGTDMDVTLTPKRVDEPNFDGGFTTQWRIGVVGKVFFEPATAPVGVLAALNSGVRQLWFLIEGSISGLWHMITGAISTCNMSGPVGIAEVSGAMASQGAQNFVWFIGSLSAAVGLLNLFPVPVLDGGHLAFYAYEAVAGRAPSDKVLRVLMAAGLALVLSLMVFALGNDIFCP</sequence>
<dbReference type="AlphaFoldDB" id="A0A2T0X5V7"/>
<dbReference type="Pfam" id="PF02163">
    <property type="entry name" value="Peptidase_M50"/>
    <property type="match status" value="1"/>
</dbReference>
<dbReference type="EC" id="3.4.24.-" evidence="11"/>
<feature type="transmembrane region" description="Helical" evidence="11">
    <location>
        <begin position="114"/>
        <end position="142"/>
    </location>
</feature>
<evidence type="ECO:0000256" key="1">
    <source>
        <dbReference type="ARBA" id="ARBA00001947"/>
    </source>
</evidence>
<evidence type="ECO:0000313" key="13">
    <source>
        <dbReference type="EMBL" id="PRY94316.1"/>
    </source>
</evidence>
<organism evidence="13 14">
    <name type="scientific">Donghicola tyrosinivorans</name>
    <dbReference type="NCBI Taxonomy" id="1652492"/>
    <lineage>
        <taxon>Bacteria</taxon>
        <taxon>Pseudomonadati</taxon>
        <taxon>Pseudomonadota</taxon>
        <taxon>Alphaproteobacteria</taxon>
        <taxon>Rhodobacterales</taxon>
        <taxon>Roseobacteraceae</taxon>
        <taxon>Donghicola</taxon>
    </lineage>
</organism>
<dbReference type="InterPro" id="IPR008915">
    <property type="entry name" value="Peptidase_M50"/>
</dbReference>
<evidence type="ECO:0000256" key="10">
    <source>
        <dbReference type="ARBA" id="ARBA00023136"/>
    </source>
</evidence>
<reference evidence="13 14" key="1">
    <citation type="submission" date="2018-03" db="EMBL/GenBank/DDBJ databases">
        <title>Genomic Encyclopedia of Archaeal and Bacterial Type Strains, Phase II (KMG-II): from individual species to whole genera.</title>
        <authorList>
            <person name="Goeker M."/>
        </authorList>
    </citation>
    <scope>NUCLEOTIDE SEQUENCE [LARGE SCALE GENOMIC DNA]</scope>
    <source>
        <strain evidence="13 14">DSM 100212</strain>
    </source>
</reference>
<evidence type="ECO:0000256" key="2">
    <source>
        <dbReference type="ARBA" id="ARBA00004141"/>
    </source>
</evidence>
<keyword evidence="9 11" id="KW-0482">Metalloprotease</keyword>
<evidence type="ECO:0000256" key="3">
    <source>
        <dbReference type="ARBA" id="ARBA00007931"/>
    </source>
</evidence>
<feature type="transmembrane region" description="Helical" evidence="11">
    <location>
        <begin position="419"/>
        <end position="440"/>
    </location>
</feature>
<evidence type="ECO:0000256" key="4">
    <source>
        <dbReference type="ARBA" id="ARBA00022670"/>
    </source>
</evidence>
<keyword evidence="4 13" id="KW-0645">Protease</keyword>
<feature type="transmembrane region" description="Helical" evidence="11">
    <location>
        <begin position="12"/>
        <end position="30"/>
    </location>
</feature>
<dbReference type="InterPro" id="IPR001478">
    <property type="entry name" value="PDZ"/>
</dbReference>
<keyword evidence="6 11" id="KW-0378">Hydrolase</keyword>
<comment type="similarity">
    <text evidence="3 11">Belongs to the peptidase M50B family.</text>
</comment>
<keyword evidence="11" id="KW-0479">Metal-binding</keyword>
<dbReference type="InterPro" id="IPR041489">
    <property type="entry name" value="PDZ_6"/>
</dbReference>
<keyword evidence="10 11" id="KW-0472">Membrane</keyword>
<dbReference type="InterPro" id="IPR036034">
    <property type="entry name" value="PDZ_sf"/>
</dbReference>
<dbReference type="EMBL" id="PVTQ01000001">
    <property type="protein sequence ID" value="PRY94316.1"/>
    <property type="molecule type" value="Genomic_DNA"/>
</dbReference>
<dbReference type="SMART" id="SM00228">
    <property type="entry name" value="PDZ"/>
    <property type="match status" value="1"/>
</dbReference>
<evidence type="ECO:0000256" key="6">
    <source>
        <dbReference type="ARBA" id="ARBA00022801"/>
    </source>
</evidence>
<dbReference type="GO" id="GO:0004222">
    <property type="term" value="F:metalloendopeptidase activity"/>
    <property type="evidence" value="ECO:0007669"/>
    <property type="project" value="InterPro"/>
</dbReference>
<dbReference type="SUPFAM" id="SSF50156">
    <property type="entry name" value="PDZ domain-like"/>
    <property type="match status" value="2"/>
</dbReference>
<dbReference type="GO" id="GO:0006508">
    <property type="term" value="P:proteolysis"/>
    <property type="evidence" value="ECO:0007669"/>
    <property type="project" value="UniProtKB-KW"/>
</dbReference>
<dbReference type="PANTHER" id="PTHR42837:SF2">
    <property type="entry name" value="MEMBRANE METALLOPROTEASE ARASP2, CHLOROPLASTIC-RELATED"/>
    <property type="match status" value="1"/>
</dbReference>
<keyword evidence="5 11" id="KW-0812">Transmembrane</keyword>
<dbReference type="RefSeq" id="WP_106262566.1">
    <property type="nucleotide sequence ID" value="NZ_PVTQ01000001.1"/>
</dbReference>
<name>A0A2T0X5V7_9RHOB</name>
<dbReference type="Proteomes" id="UP000238392">
    <property type="component" value="Unassembled WGS sequence"/>
</dbReference>
<keyword evidence="7 11" id="KW-0862">Zinc</keyword>
<evidence type="ECO:0000256" key="11">
    <source>
        <dbReference type="RuleBase" id="RU362031"/>
    </source>
</evidence>
<comment type="cofactor">
    <cofactor evidence="1 11">
        <name>Zn(2+)</name>
        <dbReference type="ChEBI" id="CHEBI:29105"/>
    </cofactor>
</comment>